<organism evidence="3">
    <name type="scientific">Guillardia theta (strain CCMP2712)</name>
    <name type="common">Cryptophyte</name>
    <dbReference type="NCBI Taxonomy" id="905079"/>
    <lineage>
        <taxon>Eukaryota</taxon>
        <taxon>Cryptophyceae</taxon>
        <taxon>Pyrenomonadales</taxon>
        <taxon>Geminigeraceae</taxon>
        <taxon>Guillardia</taxon>
    </lineage>
</organism>
<dbReference type="GeneID" id="17289438"/>
<dbReference type="AlphaFoldDB" id="L1I8Z5"/>
<evidence type="ECO:0000313" key="5">
    <source>
        <dbReference type="Proteomes" id="UP000011087"/>
    </source>
</evidence>
<evidence type="ECO:0000313" key="4">
    <source>
        <dbReference type="EnsemblProtists" id="EKX32703"/>
    </source>
</evidence>
<feature type="coiled-coil region" evidence="1">
    <location>
        <begin position="171"/>
        <end position="216"/>
    </location>
</feature>
<evidence type="ECO:0000256" key="2">
    <source>
        <dbReference type="SAM" id="MobiDB-lite"/>
    </source>
</evidence>
<feature type="region of interest" description="Disordered" evidence="2">
    <location>
        <begin position="38"/>
        <end position="58"/>
    </location>
</feature>
<accession>L1I8Z5</accession>
<dbReference type="HOGENOM" id="CLU_1226801_0_0_1"/>
<dbReference type="PaxDb" id="55529-EKX32703"/>
<evidence type="ECO:0000313" key="3">
    <source>
        <dbReference type="EMBL" id="EKX32703.1"/>
    </source>
</evidence>
<proteinExistence type="predicted"/>
<dbReference type="Proteomes" id="UP000011087">
    <property type="component" value="Unassembled WGS sequence"/>
</dbReference>
<dbReference type="RefSeq" id="XP_005819683.1">
    <property type="nucleotide sequence ID" value="XM_005819626.1"/>
</dbReference>
<evidence type="ECO:0000256" key="1">
    <source>
        <dbReference type="SAM" id="Coils"/>
    </source>
</evidence>
<reference evidence="3 5" key="1">
    <citation type="journal article" date="2012" name="Nature">
        <title>Algal genomes reveal evolutionary mosaicism and the fate of nucleomorphs.</title>
        <authorList>
            <consortium name="DOE Joint Genome Institute"/>
            <person name="Curtis B.A."/>
            <person name="Tanifuji G."/>
            <person name="Burki F."/>
            <person name="Gruber A."/>
            <person name="Irimia M."/>
            <person name="Maruyama S."/>
            <person name="Arias M.C."/>
            <person name="Ball S.G."/>
            <person name="Gile G.H."/>
            <person name="Hirakawa Y."/>
            <person name="Hopkins J.F."/>
            <person name="Kuo A."/>
            <person name="Rensing S.A."/>
            <person name="Schmutz J."/>
            <person name="Symeonidi A."/>
            <person name="Elias M."/>
            <person name="Eveleigh R.J."/>
            <person name="Herman E.K."/>
            <person name="Klute M.J."/>
            <person name="Nakayama T."/>
            <person name="Obornik M."/>
            <person name="Reyes-Prieto A."/>
            <person name="Armbrust E.V."/>
            <person name="Aves S.J."/>
            <person name="Beiko R.G."/>
            <person name="Coutinho P."/>
            <person name="Dacks J.B."/>
            <person name="Durnford D.G."/>
            <person name="Fast N.M."/>
            <person name="Green B.R."/>
            <person name="Grisdale C.J."/>
            <person name="Hempel F."/>
            <person name="Henrissat B."/>
            <person name="Hoppner M.P."/>
            <person name="Ishida K."/>
            <person name="Kim E."/>
            <person name="Koreny L."/>
            <person name="Kroth P.G."/>
            <person name="Liu Y."/>
            <person name="Malik S.B."/>
            <person name="Maier U.G."/>
            <person name="McRose D."/>
            <person name="Mock T."/>
            <person name="Neilson J.A."/>
            <person name="Onodera N.T."/>
            <person name="Poole A.M."/>
            <person name="Pritham E.J."/>
            <person name="Richards T.A."/>
            <person name="Rocap G."/>
            <person name="Roy S.W."/>
            <person name="Sarai C."/>
            <person name="Schaack S."/>
            <person name="Shirato S."/>
            <person name="Slamovits C.H."/>
            <person name="Spencer D.F."/>
            <person name="Suzuki S."/>
            <person name="Worden A.Z."/>
            <person name="Zauner S."/>
            <person name="Barry K."/>
            <person name="Bell C."/>
            <person name="Bharti A.K."/>
            <person name="Crow J.A."/>
            <person name="Grimwood J."/>
            <person name="Kramer R."/>
            <person name="Lindquist E."/>
            <person name="Lucas S."/>
            <person name="Salamov A."/>
            <person name="McFadden G.I."/>
            <person name="Lane C.E."/>
            <person name="Keeling P.J."/>
            <person name="Gray M.W."/>
            <person name="Grigoriev I.V."/>
            <person name="Archibald J.M."/>
        </authorList>
    </citation>
    <scope>NUCLEOTIDE SEQUENCE</scope>
    <source>
        <strain evidence="3 5">CCMP2712</strain>
    </source>
</reference>
<dbReference type="EnsemblProtists" id="EKX32703">
    <property type="protein sequence ID" value="EKX32703"/>
    <property type="gene ID" value="GUITHDRAFT_121101"/>
</dbReference>
<dbReference type="KEGG" id="gtt:GUITHDRAFT_121101"/>
<reference evidence="5" key="2">
    <citation type="submission" date="2012-11" db="EMBL/GenBank/DDBJ databases">
        <authorList>
            <person name="Kuo A."/>
            <person name="Curtis B.A."/>
            <person name="Tanifuji G."/>
            <person name="Burki F."/>
            <person name="Gruber A."/>
            <person name="Irimia M."/>
            <person name="Maruyama S."/>
            <person name="Arias M.C."/>
            <person name="Ball S.G."/>
            <person name="Gile G.H."/>
            <person name="Hirakawa Y."/>
            <person name="Hopkins J.F."/>
            <person name="Rensing S.A."/>
            <person name="Schmutz J."/>
            <person name="Symeonidi A."/>
            <person name="Elias M."/>
            <person name="Eveleigh R.J."/>
            <person name="Herman E.K."/>
            <person name="Klute M.J."/>
            <person name="Nakayama T."/>
            <person name="Obornik M."/>
            <person name="Reyes-Prieto A."/>
            <person name="Armbrust E.V."/>
            <person name="Aves S.J."/>
            <person name="Beiko R.G."/>
            <person name="Coutinho P."/>
            <person name="Dacks J.B."/>
            <person name="Durnford D.G."/>
            <person name="Fast N.M."/>
            <person name="Green B.R."/>
            <person name="Grisdale C."/>
            <person name="Hempe F."/>
            <person name="Henrissat B."/>
            <person name="Hoppner M.P."/>
            <person name="Ishida K.-I."/>
            <person name="Kim E."/>
            <person name="Koreny L."/>
            <person name="Kroth P.G."/>
            <person name="Liu Y."/>
            <person name="Malik S.-B."/>
            <person name="Maier U.G."/>
            <person name="McRose D."/>
            <person name="Mock T."/>
            <person name="Neilson J.A."/>
            <person name="Onodera N.T."/>
            <person name="Poole A.M."/>
            <person name="Pritham E.J."/>
            <person name="Richards T.A."/>
            <person name="Rocap G."/>
            <person name="Roy S.W."/>
            <person name="Sarai C."/>
            <person name="Schaack S."/>
            <person name="Shirato S."/>
            <person name="Slamovits C.H."/>
            <person name="Spencer D.F."/>
            <person name="Suzuki S."/>
            <person name="Worden A.Z."/>
            <person name="Zauner S."/>
            <person name="Barry K."/>
            <person name="Bell C."/>
            <person name="Bharti A.K."/>
            <person name="Crow J.A."/>
            <person name="Grimwood J."/>
            <person name="Kramer R."/>
            <person name="Lindquist E."/>
            <person name="Lucas S."/>
            <person name="Salamov A."/>
            <person name="McFadden G.I."/>
            <person name="Lane C.E."/>
            <person name="Keeling P.J."/>
            <person name="Gray M.W."/>
            <person name="Grigoriev I.V."/>
            <person name="Archibald J.M."/>
        </authorList>
    </citation>
    <scope>NUCLEOTIDE SEQUENCE</scope>
    <source>
        <strain evidence="5">CCMP2712</strain>
    </source>
</reference>
<keyword evidence="5" id="KW-1185">Reference proteome</keyword>
<protein>
    <submittedName>
        <fullName evidence="3 4">Uncharacterized protein</fullName>
    </submittedName>
</protein>
<reference evidence="4" key="3">
    <citation type="submission" date="2015-06" db="UniProtKB">
        <authorList>
            <consortium name="EnsemblProtists"/>
        </authorList>
    </citation>
    <scope>IDENTIFICATION</scope>
</reference>
<sequence>MSQTDLMENFWWCVDCDLMTSCMESRPRNRTYFARKAFTPKSPTSEPAGRQDDNVRSRRLSLTKKSSLDYERTLPSSLKELVQLEKDKAEEYEALKLQFNTMSKDGQCSSEEVRMFQDHLSTARMQRYRISRRIAKVLKEVEDPLGSNPYFAMYTRYYHAWRSAHDRHGNTVQSKENIAQLEDTMKRLKTLNPPEFARLEQQLDLEYMQAQALQAEEVESGDENDI</sequence>
<name>L1I8Z5_GUITC</name>
<dbReference type="EMBL" id="JH993175">
    <property type="protein sequence ID" value="EKX32703.1"/>
    <property type="molecule type" value="Genomic_DNA"/>
</dbReference>
<keyword evidence="1" id="KW-0175">Coiled coil</keyword>
<gene>
    <name evidence="3" type="ORF">GUITHDRAFT_121101</name>
</gene>